<dbReference type="InterPro" id="IPR050935">
    <property type="entry name" value="Bromo_chromatin_reader"/>
</dbReference>
<keyword evidence="1 2" id="KW-0103">Bromodomain</keyword>
<dbReference type="Gene3D" id="1.20.1270.220">
    <property type="match status" value="1"/>
</dbReference>
<feature type="region of interest" description="Disordered" evidence="3">
    <location>
        <begin position="512"/>
        <end position="544"/>
    </location>
</feature>
<dbReference type="PROSITE" id="PS50014">
    <property type="entry name" value="BROMODOMAIN_2"/>
    <property type="match status" value="2"/>
</dbReference>
<dbReference type="GO" id="GO:0000785">
    <property type="term" value="C:chromatin"/>
    <property type="evidence" value="ECO:0007669"/>
    <property type="project" value="TreeGrafter"/>
</dbReference>
<gene>
    <name evidence="6" type="ORF">HETSPECPRED_006511</name>
</gene>
<dbReference type="PANTHER" id="PTHR22880:SF225">
    <property type="entry name" value="BROMODOMAIN-CONTAINING PROTEIN BET-1-RELATED"/>
    <property type="match status" value="1"/>
</dbReference>
<evidence type="ECO:0000313" key="7">
    <source>
        <dbReference type="Proteomes" id="UP000664521"/>
    </source>
</evidence>
<feature type="compositionally biased region" description="Polar residues" evidence="3">
    <location>
        <begin position="305"/>
        <end position="314"/>
    </location>
</feature>
<feature type="compositionally biased region" description="Polar residues" evidence="3">
    <location>
        <begin position="78"/>
        <end position="98"/>
    </location>
</feature>
<sequence>MAVSDPESRAMDTNAPLTPPSDRMDLNSHGDSLQNGHTLGSSSLDKPVALDTSFHLPPADNLKSYIHNNAVTAEGTPDASQPDTSQETADLNLPTSTEADLTSTAFISSAPEQVTDFATSPVDQVTEADKVALNPALGVVQPPTSDSREEPQPASSPHNAEISEQKQDNDLIDGPDLADGLPSKVPESSEMDLNWPEPLPGATTVPQADTSSLPDGDQMESSIDAEIPVTINTADIPHHPPVPLPQGAETETPIDPAPSPADAKPALSTLVNPSTPSPQIPEAPADQVKQVDVAEPVSTEEIIANGSSDQSDQPMQDAPSSPAKVARPREEDDEDSQPAVKRPKTAGEEDFAPDFKKPDLPEISTEVNGIHPSPSNVDFAQPATVPQHKHLLRILGNIKRSKDATAFLHPVDIVALKIPNYPSIVTKPMDLSTLEEKEKVHGYPSIDAFVTDFNQIIQNSEMFNGAQHGITQSAYKMKASFQKGMEKLPGPEVAGPVRADKKKKAIFANAEKPVPTRRESRSSLPAMARSPITPATPTFALGPQGIPLIRRDSTVNAERPKREIHPPAPRDLPYANQKPKKKKYQMELKFCQHVLNEIKKPRYRTLADPFLSKVDPVALNIPTYFNVIRQPMDFGTIQQKLNQGEYENAREFDQDAQLVFSNCFKFNPAGHPIHEVGKQLQHVYDDVWQDKQAWIEKQAPPSGPTSADTTPEVSDDEEEEEEEEPDASNEILKLQQQIAAMSKQVELITQKKKSPPVASKKAKGAPKVEKKSHKKAAQAPAPKNKSKPLAKGVEKKPPYVTYEQKQDISNRINSLPEVKMGQALSIIRDNMPKLKGMEDDELELDIDELSNEVLYQLLQFVRKHAPKAEDPVRAAPAAAPANTASSRKKNKPMSKVEQETRIQQVRSNLSTFDNPGSAAYAPGADMSAIQDDRDTSGDEDDSEESEEE</sequence>
<evidence type="ECO:0000259" key="4">
    <source>
        <dbReference type="PROSITE" id="PS50014"/>
    </source>
</evidence>
<dbReference type="InterPro" id="IPR027353">
    <property type="entry name" value="NET_dom"/>
</dbReference>
<feature type="compositionally biased region" description="Polar residues" evidence="3">
    <location>
        <begin position="901"/>
        <end position="914"/>
    </location>
</feature>
<name>A0A8H3FSQ0_9LECA</name>
<feature type="compositionally biased region" description="Polar residues" evidence="3">
    <location>
        <begin position="29"/>
        <end position="44"/>
    </location>
</feature>
<feature type="domain" description="NET" evidence="5">
    <location>
        <begin position="790"/>
        <end position="872"/>
    </location>
</feature>
<feature type="region of interest" description="Disordered" evidence="3">
    <location>
        <begin position="557"/>
        <end position="577"/>
    </location>
</feature>
<comment type="caution">
    <text evidence="6">The sequence shown here is derived from an EMBL/GenBank/DDBJ whole genome shotgun (WGS) entry which is preliminary data.</text>
</comment>
<dbReference type="GO" id="GO:0006355">
    <property type="term" value="P:regulation of DNA-templated transcription"/>
    <property type="evidence" value="ECO:0007669"/>
    <property type="project" value="TreeGrafter"/>
</dbReference>
<evidence type="ECO:0000256" key="3">
    <source>
        <dbReference type="SAM" id="MobiDB-lite"/>
    </source>
</evidence>
<dbReference type="PRINTS" id="PR00503">
    <property type="entry name" value="BROMODOMAIN"/>
</dbReference>
<dbReference type="PROSITE" id="PS00633">
    <property type="entry name" value="BROMODOMAIN_1"/>
    <property type="match status" value="1"/>
</dbReference>
<evidence type="ECO:0000313" key="6">
    <source>
        <dbReference type="EMBL" id="CAF9927118.1"/>
    </source>
</evidence>
<feature type="region of interest" description="Disordered" evidence="3">
    <location>
        <begin position="118"/>
        <end position="359"/>
    </location>
</feature>
<feature type="region of interest" description="Disordered" evidence="3">
    <location>
        <begin position="1"/>
        <end position="45"/>
    </location>
</feature>
<dbReference type="InterPro" id="IPR038336">
    <property type="entry name" value="NET_sf"/>
</dbReference>
<feature type="region of interest" description="Disordered" evidence="3">
    <location>
        <begin position="697"/>
        <end position="728"/>
    </location>
</feature>
<dbReference type="AlphaFoldDB" id="A0A8H3FSQ0"/>
<protein>
    <recommendedName>
        <fullName evidence="8">Bromodomain-containing protein</fullName>
    </recommendedName>
</protein>
<reference evidence="6" key="1">
    <citation type="submission" date="2021-03" db="EMBL/GenBank/DDBJ databases">
        <authorList>
            <person name="Tagirdzhanova G."/>
        </authorList>
    </citation>
    <scope>NUCLEOTIDE SEQUENCE</scope>
</reference>
<feature type="region of interest" description="Disordered" evidence="3">
    <location>
        <begin position="67"/>
        <end position="98"/>
    </location>
</feature>
<dbReference type="EMBL" id="CAJPDS010000043">
    <property type="protein sequence ID" value="CAF9927118.1"/>
    <property type="molecule type" value="Genomic_DNA"/>
</dbReference>
<feature type="compositionally biased region" description="Basic residues" evidence="3">
    <location>
        <begin position="750"/>
        <end position="776"/>
    </location>
</feature>
<evidence type="ECO:0008006" key="8">
    <source>
        <dbReference type="Google" id="ProtNLM"/>
    </source>
</evidence>
<dbReference type="GO" id="GO:0005634">
    <property type="term" value="C:nucleus"/>
    <property type="evidence" value="ECO:0007669"/>
    <property type="project" value="TreeGrafter"/>
</dbReference>
<dbReference type="InterPro" id="IPR018359">
    <property type="entry name" value="Bromodomain_CS"/>
</dbReference>
<dbReference type="SUPFAM" id="SSF47370">
    <property type="entry name" value="Bromodomain"/>
    <property type="match status" value="2"/>
</dbReference>
<dbReference type="SMART" id="SM00297">
    <property type="entry name" value="BROMO"/>
    <property type="match status" value="2"/>
</dbReference>
<keyword evidence="7" id="KW-1185">Reference proteome</keyword>
<evidence type="ECO:0000256" key="2">
    <source>
        <dbReference type="PROSITE-ProRule" id="PRU00035"/>
    </source>
</evidence>
<dbReference type="GO" id="GO:0006338">
    <property type="term" value="P:chromatin remodeling"/>
    <property type="evidence" value="ECO:0007669"/>
    <property type="project" value="TreeGrafter"/>
</dbReference>
<dbReference type="PANTHER" id="PTHR22880">
    <property type="entry name" value="FALZ-RELATED BROMODOMAIN-CONTAINING PROTEINS"/>
    <property type="match status" value="1"/>
</dbReference>
<dbReference type="Pfam" id="PF00439">
    <property type="entry name" value="Bromodomain"/>
    <property type="match status" value="2"/>
</dbReference>
<feature type="domain" description="Bromo" evidence="4">
    <location>
        <begin position="602"/>
        <end position="674"/>
    </location>
</feature>
<dbReference type="InterPro" id="IPR036427">
    <property type="entry name" value="Bromodomain-like_sf"/>
</dbReference>
<dbReference type="InterPro" id="IPR001487">
    <property type="entry name" value="Bromodomain"/>
</dbReference>
<feature type="region of interest" description="Disordered" evidence="3">
    <location>
        <begin position="745"/>
        <end position="806"/>
    </location>
</feature>
<accession>A0A8H3FSQ0</accession>
<dbReference type="PROSITE" id="PS51525">
    <property type="entry name" value="NET"/>
    <property type="match status" value="1"/>
</dbReference>
<dbReference type="Pfam" id="PF17035">
    <property type="entry name" value="BET"/>
    <property type="match status" value="1"/>
</dbReference>
<feature type="domain" description="Bromo" evidence="4">
    <location>
        <begin position="399"/>
        <end position="471"/>
    </location>
</feature>
<evidence type="ECO:0000256" key="1">
    <source>
        <dbReference type="ARBA" id="ARBA00023117"/>
    </source>
</evidence>
<organism evidence="6 7">
    <name type="scientific">Heterodermia speciosa</name>
    <dbReference type="NCBI Taxonomy" id="116794"/>
    <lineage>
        <taxon>Eukaryota</taxon>
        <taxon>Fungi</taxon>
        <taxon>Dikarya</taxon>
        <taxon>Ascomycota</taxon>
        <taxon>Pezizomycotina</taxon>
        <taxon>Lecanoromycetes</taxon>
        <taxon>OSLEUM clade</taxon>
        <taxon>Lecanoromycetidae</taxon>
        <taxon>Caliciales</taxon>
        <taxon>Physciaceae</taxon>
        <taxon>Heterodermia</taxon>
    </lineage>
</organism>
<proteinExistence type="predicted"/>
<dbReference type="Gene3D" id="1.20.920.10">
    <property type="entry name" value="Bromodomain-like"/>
    <property type="match status" value="2"/>
</dbReference>
<feature type="compositionally biased region" description="Acidic residues" evidence="3">
    <location>
        <begin position="937"/>
        <end position="948"/>
    </location>
</feature>
<feature type="compositionally biased region" description="Acidic residues" evidence="3">
    <location>
        <begin position="713"/>
        <end position="727"/>
    </location>
</feature>
<feature type="compositionally biased region" description="Polar residues" evidence="3">
    <location>
        <begin position="204"/>
        <end position="213"/>
    </location>
</feature>
<evidence type="ECO:0000259" key="5">
    <source>
        <dbReference type="PROSITE" id="PS51525"/>
    </source>
</evidence>
<dbReference type="Proteomes" id="UP000664521">
    <property type="component" value="Unassembled WGS sequence"/>
</dbReference>
<dbReference type="OrthoDB" id="784962at2759"/>
<feature type="compositionally biased region" description="Basic and acidic residues" evidence="3">
    <location>
        <begin position="1"/>
        <end position="10"/>
    </location>
</feature>
<feature type="region of interest" description="Disordered" evidence="3">
    <location>
        <begin position="866"/>
        <end position="948"/>
    </location>
</feature>